<evidence type="ECO:0000313" key="7">
    <source>
        <dbReference type="Proteomes" id="UP001146793"/>
    </source>
</evidence>
<keyword evidence="2" id="KW-0378">Hydrolase</keyword>
<dbReference type="InterPro" id="IPR002472">
    <property type="entry name" value="Palm_thioest"/>
</dbReference>
<dbReference type="GO" id="GO:0016790">
    <property type="term" value="F:thiolester hydrolase activity"/>
    <property type="evidence" value="ECO:0007669"/>
    <property type="project" value="TreeGrafter"/>
</dbReference>
<proteinExistence type="predicted"/>
<dbReference type="Gene3D" id="3.40.50.1820">
    <property type="entry name" value="alpha/beta hydrolase"/>
    <property type="match status" value="1"/>
</dbReference>
<dbReference type="PANTHER" id="PTHR11247:SF67">
    <property type="entry name" value="PALMITOYL-PROTEIN THIOESTERASE 3"/>
    <property type="match status" value="1"/>
</dbReference>
<dbReference type="PANTHER" id="PTHR11247">
    <property type="entry name" value="PALMITOYL-PROTEIN THIOESTERASE/DOLICHYLDIPHOSPHATASE 1"/>
    <property type="match status" value="1"/>
</dbReference>
<dbReference type="SUPFAM" id="SSF53474">
    <property type="entry name" value="alpha/beta-Hydrolases"/>
    <property type="match status" value="1"/>
</dbReference>
<dbReference type="Proteomes" id="UP001146793">
    <property type="component" value="Unassembled WGS sequence"/>
</dbReference>
<gene>
    <name evidence="6" type="ORF">M0812_00074</name>
</gene>
<evidence type="ECO:0000256" key="5">
    <source>
        <dbReference type="SAM" id="SignalP"/>
    </source>
</evidence>
<reference evidence="6" key="1">
    <citation type="submission" date="2022-08" db="EMBL/GenBank/DDBJ databases">
        <title>Novel sulphate-reducing endosymbionts in the free-living metamonad Anaeramoeba.</title>
        <authorList>
            <person name="Jerlstrom-Hultqvist J."/>
            <person name="Cepicka I."/>
            <person name="Gallot-Lavallee L."/>
            <person name="Salas-Leiva D."/>
            <person name="Curtis B.A."/>
            <person name="Zahonova K."/>
            <person name="Pipaliya S."/>
            <person name="Dacks J."/>
            <person name="Roger A.J."/>
        </authorList>
    </citation>
    <scope>NUCLEOTIDE SEQUENCE</scope>
    <source>
        <strain evidence="6">Busselton2</strain>
    </source>
</reference>
<dbReference type="InterPro" id="IPR029058">
    <property type="entry name" value="AB_hydrolase_fold"/>
</dbReference>
<evidence type="ECO:0000256" key="4">
    <source>
        <dbReference type="ARBA" id="ARBA00023180"/>
    </source>
</evidence>
<feature type="chain" id="PRO_5043989658" evidence="5">
    <location>
        <begin position="22"/>
        <end position="289"/>
    </location>
</feature>
<sequence>MKATLLATLIFFLFLSTPIKTTYPIVLMHGISCGHENMALVVDWIHEYLGEDVYVKNMEIGDGYWDSIFNSMFDSVSEFANNIQSDPILSSAEKINIIAHSQGGLITRGYIELFNDPPVSTYITWSSPHAGVFGIPLLNIEWVDKLLQETPYIALAQKEVNPAQYWKDPLKYQDYLENCVYLPLLNNELTKKNPDYRKNIISLDQFVMVKSLIDNTIVPRESTWFGFYDENMNVISYNTTVAYKEDWIGIRTLAESNRLFHRTTMCQHKDYPLKKCLDNFLTNTLPFLK</sequence>
<accession>A0AAV8A4D3</accession>
<dbReference type="AlphaFoldDB" id="A0AAV8A4D3"/>
<evidence type="ECO:0000313" key="6">
    <source>
        <dbReference type="EMBL" id="KAJ3447602.1"/>
    </source>
</evidence>
<dbReference type="Pfam" id="PF02089">
    <property type="entry name" value="Palm_thioest"/>
    <property type="match status" value="1"/>
</dbReference>
<evidence type="ECO:0000256" key="1">
    <source>
        <dbReference type="ARBA" id="ARBA00022729"/>
    </source>
</evidence>
<dbReference type="EMBL" id="JANTQA010000015">
    <property type="protein sequence ID" value="KAJ3447602.1"/>
    <property type="molecule type" value="Genomic_DNA"/>
</dbReference>
<dbReference type="GO" id="GO:0005764">
    <property type="term" value="C:lysosome"/>
    <property type="evidence" value="ECO:0007669"/>
    <property type="project" value="TreeGrafter"/>
</dbReference>
<keyword evidence="3" id="KW-1015">Disulfide bond</keyword>
<keyword evidence="1 5" id="KW-0732">Signal</keyword>
<comment type="caution">
    <text evidence="6">The sequence shown here is derived from an EMBL/GenBank/DDBJ whole genome shotgun (WGS) entry which is preliminary data.</text>
</comment>
<dbReference type="GO" id="GO:0098599">
    <property type="term" value="F:palmitoyl hydrolase activity"/>
    <property type="evidence" value="ECO:0007669"/>
    <property type="project" value="InterPro"/>
</dbReference>
<keyword evidence="4" id="KW-0325">Glycoprotein</keyword>
<name>A0AAV8A4D3_9EUKA</name>
<evidence type="ECO:0000256" key="2">
    <source>
        <dbReference type="ARBA" id="ARBA00022801"/>
    </source>
</evidence>
<evidence type="ECO:0000256" key="3">
    <source>
        <dbReference type="ARBA" id="ARBA00023157"/>
    </source>
</evidence>
<organism evidence="6 7">
    <name type="scientific">Anaeramoeba flamelloides</name>
    <dbReference type="NCBI Taxonomy" id="1746091"/>
    <lineage>
        <taxon>Eukaryota</taxon>
        <taxon>Metamonada</taxon>
        <taxon>Anaeramoebidae</taxon>
        <taxon>Anaeramoeba</taxon>
    </lineage>
</organism>
<feature type="signal peptide" evidence="5">
    <location>
        <begin position="1"/>
        <end position="21"/>
    </location>
</feature>
<protein>
    <submittedName>
        <fullName evidence="6">Lysosomal thioesterase ppt2</fullName>
    </submittedName>
</protein>
<dbReference type="PRINTS" id="PR00414">
    <property type="entry name" value="PPTHIESTRASE"/>
</dbReference>